<dbReference type="GO" id="GO:0016020">
    <property type="term" value="C:membrane"/>
    <property type="evidence" value="ECO:0007669"/>
    <property type="project" value="UniProtKB-SubCell"/>
</dbReference>
<accession>A0A2Z4Y519</accession>
<feature type="region of interest" description="Disordered" evidence="6">
    <location>
        <begin position="154"/>
        <end position="177"/>
    </location>
</feature>
<protein>
    <submittedName>
        <fullName evidence="8">Type IV pilin PilA</fullName>
    </submittedName>
</protein>
<dbReference type="SUPFAM" id="SSF54523">
    <property type="entry name" value="Pili subunits"/>
    <property type="match status" value="1"/>
</dbReference>
<keyword evidence="2" id="KW-0488">Methylation</keyword>
<evidence type="ECO:0000256" key="3">
    <source>
        <dbReference type="ARBA" id="ARBA00022692"/>
    </source>
</evidence>
<evidence type="ECO:0000256" key="7">
    <source>
        <dbReference type="SAM" id="Phobius"/>
    </source>
</evidence>
<keyword evidence="5 7" id="KW-0472">Membrane</keyword>
<dbReference type="PROSITE" id="PS00409">
    <property type="entry name" value="PROKAR_NTER_METHYL"/>
    <property type="match status" value="1"/>
</dbReference>
<dbReference type="PANTHER" id="PTHR30093">
    <property type="entry name" value="GENERAL SECRETION PATHWAY PROTEIN G"/>
    <property type="match status" value="1"/>
</dbReference>
<dbReference type="AlphaFoldDB" id="A0A2Z4Y519"/>
<dbReference type="EMBL" id="CP030759">
    <property type="protein sequence ID" value="AXA36056.1"/>
    <property type="molecule type" value="Genomic_DNA"/>
</dbReference>
<name>A0A2Z4Y519_SUMC1</name>
<evidence type="ECO:0000256" key="2">
    <source>
        <dbReference type="ARBA" id="ARBA00022481"/>
    </source>
</evidence>
<dbReference type="Pfam" id="PF07963">
    <property type="entry name" value="N_methyl"/>
    <property type="match status" value="1"/>
</dbReference>
<evidence type="ECO:0000256" key="5">
    <source>
        <dbReference type="ARBA" id="ARBA00023136"/>
    </source>
</evidence>
<gene>
    <name evidence="8" type="ORF">BRCON_1279</name>
</gene>
<dbReference type="NCBIfam" id="TIGR02532">
    <property type="entry name" value="IV_pilin_GFxxxE"/>
    <property type="match status" value="1"/>
</dbReference>
<dbReference type="InterPro" id="IPR000983">
    <property type="entry name" value="Bac_GSPG_pilin"/>
</dbReference>
<comment type="subcellular location">
    <subcellularLocation>
        <location evidence="1">Membrane</location>
        <topology evidence="1">Single-pass membrane protein</topology>
    </subcellularLocation>
</comment>
<evidence type="ECO:0000256" key="6">
    <source>
        <dbReference type="SAM" id="MobiDB-lite"/>
    </source>
</evidence>
<evidence type="ECO:0000256" key="4">
    <source>
        <dbReference type="ARBA" id="ARBA00022989"/>
    </source>
</evidence>
<evidence type="ECO:0000313" key="8">
    <source>
        <dbReference type="EMBL" id="AXA36056.1"/>
    </source>
</evidence>
<proteinExistence type="predicted"/>
<evidence type="ECO:0000256" key="1">
    <source>
        <dbReference type="ARBA" id="ARBA00004167"/>
    </source>
</evidence>
<dbReference type="KEGG" id="schv:BRCON_1279"/>
<dbReference type="GO" id="GO:0015628">
    <property type="term" value="P:protein secretion by the type II secretion system"/>
    <property type="evidence" value="ECO:0007669"/>
    <property type="project" value="InterPro"/>
</dbReference>
<dbReference type="PANTHER" id="PTHR30093:SF44">
    <property type="entry name" value="TYPE II SECRETION SYSTEM CORE PROTEIN G"/>
    <property type="match status" value="1"/>
</dbReference>
<dbReference type="InterPro" id="IPR045584">
    <property type="entry name" value="Pilin-like"/>
</dbReference>
<evidence type="ECO:0000313" key="9">
    <source>
        <dbReference type="Proteomes" id="UP000262583"/>
    </source>
</evidence>
<dbReference type="GO" id="GO:0015627">
    <property type="term" value="C:type II protein secretion system complex"/>
    <property type="evidence" value="ECO:0007669"/>
    <property type="project" value="InterPro"/>
</dbReference>
<feature type="transmembrane region" description="Helical" evidence="7">
    <location>
        <begin position="12"/>
        <end position="31"/>
    </location>
</feature>
<dbReference type="InterPro" id="IPR012902">
    <property type="entry name" value="N_methyl_site"/>
</dbReference>
<sequence length="187" mass="20450">MQTYRGFTLIELLVVVAIVAILAAIALPNFLEAQTRAKVARARADLRTAATALEAYAVDENRYPPDQPRPDLEGFFAAAQLTTPVAYLSSLAAVIDPFRRDLDFVPADADEVYRYWNLSERRTSPLMLPAAENGWLNYGAWVVSSAGPDRVDNYPTSGAHRFESLPYDPTNGTVSSGDILRSAKGGQ</sequence>
<dbReference type="Gene3D" id="3.30.700.10">
    <property type="entry name" value="Glycoprotein, Type 4 Pilin"/>
    <property type="match status" value="1"/>
</dbReference>
<reference evidence="8 9" key="1">
    <citation type="submission" date="2018-05" db="EMBL/GenBank/DDBJ databases">
        <title>A metagenomic window into the 2 km-deep terrestrial subsurface aquifer revealed taxonomically and functionally diverse microbial community comprising novel uncultured bacterial lineages.</title>
        <authorList>
            <person name="Kadnikov V.V."/>
            <person name="Mardanov A.V."/>
            <person name="Beletsky A.V."/>
            <person name="Banks D."/>
            <person name="Pimenov N.V."/>
            <person name="Frank Y.A."/>
            <person name="Karnachuk O.V."/>
            <person name="Ravin N.V."/>
        </authorList>
    </citation>
    <scope>NUCLEOTIDE SEQUENCE [LARGE SCALE GENOMIC DNA]</scope>
    <source>
        <strain evidence="8">BY</strain>
    </source>
</reference>
<organism evidence="8 9">
    <name type="scientific">Sumerlaea chitinivorans</name>
    <dbReference type="NCBI Taxonomy" id="2250252"/>
    <lineage>
        <taxon>Bacteria</taxon>
        <taxon>Candidatus Sumerlaeota</taxon>
        <taxon>Candidatus Sumerlaeia</taxon>
        <taxon>Candidatus Sumerlaeales</taxon>
        <taxon>Candidatus Sumerlaeaceae</taxon>
        <taxon>Candidatus Sumerlaea</taxon>
    </lineage>
</organism>
<keyword evidence="4 7" id="KW-1133">Transmembrane helix</keyword>
<dbReference type="PRINTS" id="PR00813">
    <property type="entry name" value="BCTERIALGSPG"/>
</dbReference>
<dbReference type="Proteomes" id="UP000262583">
    <property type="component" value="Chromosome"/>
</dbReference>
<keyword evidence="3 7" id="KW-0812">Transmembrane</keyword>